<dbReference type="RefSeq" id="WP_222975511.1">
    <property type="nucleotide sequence ID" value="NZ_JAINVZ010000004.1"/>
</dbReference>
<dbReference type="CDD" id="cd01335">
    <property type="entry name" value="Radical_SAM"/>
    <property type="match status" value="1"/>
</dbReference>
<comment type="caution">
    <text evidence="7">The sequence shown here is derived from an EMBL/GenBank/DDBJ whole genome shotgun (WGS) entry which is preliminary data.</text>
</comment>
<reference evidence="7 8" key="1">
    <citation type="submission" date="2021-08" db="EMBL/GenBank/DDBJ databases">
        <title>Streptomyces sp. PTM05 isolated from lichen.</title>
        <authorList>
            <person name="Somphong A."/>
            <person name="Phongsopitanun W."/>
            <person name="Tanasupawat S."/>
        </authorList>
    </citation>
    <scope>NUCLEOTIDE SEQUENCE [LARGE SCALE GENOMIC DNA]</scope>
    <source>
        <strain evidence="7 8">Ptm05</strain>
    </source>
</reference>
<keyword evidence="3" id="KW-0408">Iron</keyword>
<dbReference type="PANTHER" id="PTHR43273:SF3">
    <property type="entry name" value="ANAEROBIC SULFATASE-MATURATING ENZYME HOMOLOG ASLB-RELATED"/>
    <property type="match status" value="1"/>
</dbReference>
<evidence type="ECO:0000313" key="7">
    <source>
        <dbReference type="EMBL" id="MBY8884775.1"/>
    </source>
</evidence>
<comment type="similarity">
    <text evidence="5">Belongs to the radical SAM superfamily. Anaerobic sulfatase-maturating enzyme family.</text>
</comment>
<organism evidence="7 8">
    <name type="scientific">Streptantibioticus parmotrematis</name>
    <dbReference type="NCBI Taxonomy" id="2873249"/>
    <lineage>
        <taxon>Bacteria</taxon>
        <taxon>Bacillati</taxon>
        <taxon>Actinomycetota</taxon>
        <taxon>Actinomycetes</taxon>
        <taxon>Kitasatosporales</taxon>
        <taxon>Streptomycetaceae</taxon>
        <taxon>Streptantibioticus</taxon>
    </lineage>
</organism>
<dbReference type="SFLD" id="SFLDS00029">
    <property type="entry name" value="Radical_SAM"/>
    <property type="match status" value="1"/>
</dbReference>
<dbReference type="Proteomes" id="UP001198565">
    <property type="component" value="Unassembled WGS sequence"/>
</dbReference>
<name>A0ABS7QQX7_9ACTN</name>
<dbReference type="PROSITE" id="PS51918">
    <property type="entry name" value="RADICAL_SAM"/>
    <property type="match status" value="1"/>
</dbReference>
<evidence type="ECO:0000256" key="2">
    <source>
        <dbReference type="ARBA" id="ARBA00022723"/>
    </source>
</evidence>
<keyword evidence="1" id="KW-0949">S-adenosyl-L-methionine</keyword>
<dbReference type="Gene3D" id="3.20.20.70">
    <property type="entry name" value="Aldolase class I"/>
    <property type="match status" value="1"/>
</dbReference>
<keyword evidence="4" id="KW-0411">Iron-sulfur</keyword>
<evidence type="ECO:0000259" key="6">
    <source>
        <dbReference type="PROSITE" id="PS51918"/>
    </source>
</evidence>
<dbReference type="SUPFAM" id="SSF102114">
    <property type="entry name" value="Radical SAM enzymes"/>
    <property type="match status" value="1"/>
</dbReference>
<dbReference type="InterPro" id="IPR058240">
    <property type="entry name" value="rSAM_sf"/>
</dbReference>
<dbReference type="InterPro" id="IPR023867">
    <property type="entry name" value="Sulphatase_maturase_rSAM"/>
</dbReference>
<dbReference type="PANTHER" id="PTHR43273">
    <property type="entry name" value="ANAEROBIC SULFATASE-MATURATING ENZYME HOMOLOG ASLB-RELATED"/>
    <property type="match status" value="1"/>
</dbReference>
<sequence length="433" mass="48099">MAATRLLWGKYFQYDRDGEAVLLDPVTLNSCYLDRGEVTDLSAVPPTATHDALSELGFTPDGPATDRREALRRQLRDLALDPTPNRVSGLRIVLTDRCNMACTYCFVDTNTGKPDMTEDELAEGLRYLFEENADRDEVSIQWFGGEPTIRFDLMRYGDELADRLAAQHKVKRVRRTVVTNGARLTDEALNHLVRHEYGVGISIDGPPDINSANRLLLGGRPADDRIRRNVRRLVEAEELHVGCNLTPTAANIGRLAETVAWIIDTLGLKFIYVNTPIPTGGRWRVNGQDLAHELYEARLVALSKGGLLFSVLDRAFQALDTRRPMLFDHMQGDGTLNAAYLPGKRVSLCDINFTEPNFLFTLDELRYHPEVLGTVTKRVAPVPACGDCPALAICGGPSRNEQLLIGGDTPDPEMCAFYTETVDIALWDNTGVQ</sequence>
<evidence type="ECO:0000313" key="8">
    <source>
        <dbReference type="Proteomes" id="UP001198565"/>
    </source>
</evidence>
<dbReference type="SFLD" id="SFLDG01067">
    <property type="entry name" value="SPASM/twitch_domain_containing"/>
    <property type="match status" value="1"/>
</dbReference>
<dbReference type="Pfam" id="PF04055">
    <property type="entry name" value="Radical_SAM"/>
    <property type="match status" value="1"/>
</dbReference>
<feature type="domain" description="Radical SAM core" evidence="6">
    <location>
        <begin position="82"/>
        <end position="307"/>
    </location>
</feature>
<protein>
    <submittedName>
        <fullName evidence="7">Radical SAM protein</fullName>
    </submittedName>
</protein>
<dbReference type="EMBL" id="JAINVZ010000004">
    <property type="protein sequence ID" value="MBY8884775.1"/>
    <property type="molecule type" value="Genomic_DNA"/>
</dbReference>
<evidence type="ECO:0000256" key="4">
    <source>
        <dbReference type="ARBA" id="ARBA00023014"/>
    </source>
</evidence>
<keyword evidence="2" id="KW-0479">Metal-binding</keyword>
<evidence type="ECO:0000256" key="1">
    <source>
        <dbReference type="ARBA" id="ARBA00022691"/>
    </source>
</evidence>
<evidence type="ECO:0000256" key="3">
    <source>
        <dbReference type="ARBA" id="ARBA00023004"/>
    </source>
</evidence>
<dbReference type="InterPro" id="IPR013785">
    <property type="entry name" value="Aldolase_TIM"/>
</dbReference>
<keyword evidence="8" id="KW-1185">Reference proteome</keyword>
<gene>
    <name evidence="7" type="ORF">K7472_07940</name>
</gene>
<accession>A0ABS7QQX7</accession>
<proteinExistence type="inferred from homology"/>
<dbReference type="InterPro" id="IPR007197">
    <property type="entry name" value="rSAM"/>
</dbReference>
<evidence type="ECO:0000256" key="5">
    <source>
        <dbReference type="ARBA" id="ARBA00023601"/>
    </source>
</evidence>